<proteinExistence type="predicted"/>
<dbReference type="GO" id="GO:0005524">
    <property type="term" value="F:ATP binding"/>
    <property type="evidence" value="ECO:0007669"/>
    <property type="project" value="UniProtKB-KW"/>
</dbReference>
<feature type="compositionally biased region" description="Low complexity" evidence="7">
    <location>
        <begin position="208"/>
        <end position="219"/>
    </location>
</feature>
<evidence type="ECO:0000256" key="5">
    <source>
        <dbReference type="ARBA" id="ARBA00022806"/>
    </source>
</evidence>
<evidence type="ECO:0000256" key="3">
    <source>
        <dbReference type="ARBA" id="ARBA00022741"/>
    </source>
</evidence>
<dbReference type="GO" id="GO:0005737">
    <property type="term" value="C:cytoplasm"/>
    <property type="evidence" value="ECO:0007669"/>
    <property type="project" value="UniProtKB-SubCell"/>
</dbReference>
<evidence type="ECO:0000256" key="7">
    <source>
        <dbReference type="SAM" id="MobiDB-lite"/>
    </source>
</evidence>
<dbReference type="GO" id="GO:0016787">
    <property type="term" value="F:hydrolase activity"/>
    <property type="evidence" value="ECO:0007669"/>
    <property type="project" value="UniProtKB-KW"/>
</dbReference>
<evidence type="ECO:0000256" key="1">
    <source>
        <dbReference type="ARBA" id="ARBA00004496"/>
    </source>
</evidence>
<keyword evidence="5 9" id="KW-0347">Helicase</keyword>
<dbReference type="GO" id="GO:0003724">
    <property type="term" value="F:RNA helicase activity"/>
    <property type="evidence" value="ECO:0007669"/>
    <property type="project" value="UniProtKB-EC"/>
</dbReference>
<organism evidence="9">
    <name type="scientific">Davidia involucrata</name>
    <name type="common">Dove tree</name>
    <dbReference type="NCBI Taxonomy" id="16924"/>
    <lineage>
        <taxon>Eukaryota</taxon>
        <taxon>Viridiplantae</taxon>
        <taxon>Streptophyta</taxon>
        <taxon>Embryophyta</taxon>
        <taxon>Tracheophyta</taxon>
        <taxon>Spermatophyta</taxon>
        <taxon>Magnoliopsida</taxon>
        <taxon>eudicotyledons</taxon>
        <taxon>Gunneridae</taxon>
        <taxon>Pentapetalae</taxon>
        <taxon>asterids</taxon>
        <taxon>Cornales</taxon>
        <taxon>Nyssaceae</taxon>
        <taxon>Davidia</taxon>
    </lineage>
</organism>
<accession>A0A5B7B2P6</accession>
<dbReference type="Gene3D" id="3.40.50.300">
    <property type="entry name" value="P-loop containing nucleotide triphosphate hydrolases"/>
    <property type="match status" value="1"/>
</dbReference>
<comment type="subcellular location">
    <subcellularLocation>
        <location evidence="1">Cytoplasm</location>
    </subcellularLocation>
</comment>
<sequence length="720" mass="80305">MSGFLGFLRCILCCDDEEDREHETWLGSGNRNRNDLCYDNREVPNHDTFERISHPPPTTYYDSNRISQSDSQIQRENYSNSLKLPQTRITPSVQTREISIRIDSVPIPLPLPLPPKILPPSPSQSKTKTTTLGVGTSKPSEQGLSPNPNLSPFSSKSLSKPPPVSSSSSKPTKPDQTKPPVSSSLLNPTAFSSKQSPSLFRPPPAPAPSSSSSSSSSSSKPPPPPSTKPTLSLGPFNLSNDQTKSNYIQVEKGTSPLYVIPEDIKGLIEKDIVPGVLKKPLSPSTYKDYFAALLYAEDYYLEKWDGFEMKDVTLELHEAAIYRRKGKYKDLNEFDKKDDKIFVAFKVDSIPTRRPFLLSRDFASVRPSGREVEPFQGVIYRVVKSNLVLVEFGKDFHSQHYSACKYDVKFSFNRVCLKRAHQAIAAASDSLFRNFLFPACVSRNCYTASSQLLSIDHKLDVEEASAVRQILSLQGPPPYLVEGPISVISTKQDGGFIRRLSGTGMVVREAVLQIYRTFPKCRILICAPMNSTCDVLMMSLKNRDIPESDMFRANAAFRELYGVPDDILPSCLYKGECFSFHLLKELKKFKVISSTFMSSVRLHNEGIMAGHFTHIFLVDASSAIEPEAIVALANLANEGTAVVITGAPGNSPFWVRSKIARQNGLKTSCFERLSDSKLYKNLGPKVITHLENTERKSDDTYWFPDSSYSINKDRLYIPSL</sequence>
<feature type="region of interest" description="Disordered" evidence="7">
    <location>
        <begin position="109"/>
        <end position="240"/>
    </location>
</feature>
<dbReference type="InterPro" id="IPR027417">
    <property type="entry name" value="P-loop_NTPase"/>
</dbReference>
<evidence type="ECO:0000256" key="6">
    <source>
        <dbReference type="ARBA" id="ARBA00022840"/>
    </source>
</evidence>
<dbReference type="EMBL" id="GHES01032563">
    <property type="protein sequence ID" value="MPA63122.1"/>
    <property type="molecule type" value="Transcribed_RNA"/>
</dbReference>
<feature type="domain" description="Helicase MOV-10-like beta-barrel" evidence="8">
    <location>
        <begin position="336"/>
        <end position="410"/>
    </location>
</feature>
<keyword evidence="4 9" id="KW-0378">Hydrolase</keyword>
<feature type="compositionally biased region" description="Polar residues" evidence="7">
    <location>
        <begin position="182"/>
        <end position="195"/>
    </location>
</feature>
<dbReference type="PANTHER" id="PTHR45418">
    <property type="entry name" value="CANCER/TESTIS ANTIGEN 55"/>
    <property type="match status" value="1"/>
</dbReference>
<dbReference type="Pfam" id="PF21634">
    <property type="entry name" value="MOV-10_beta-barrel"/>
    <property type="match status" value="1"/>
</dbReference>
<feature type="compositionally biased region" description="Polar residues" evidence="7">
    <location>
        <begin position="60"/>
        <end position="89"/>
    </location>
</feature>
<evidence type="ECO:0000256" key="2">
    <source>
        <dbReference type="ARBA" id="ARBA00022490"/>
    </source>
</evidence>
<keyword evidence="6" id="KW-0067">ATP-binding</keyword>
<dbReference type="PANTHER" id="PTHR45418:SF1">
    <property type="entry name" value="CANCER_TESTIS ANTIGEN 55"/>
    <property type="match status" value="1"/>
</dbReference>
<dbReference type="InterPro" id="IPR049080">
    <property type="entry name" value="MOV-10-like_beta-barrel"/>
</dbReference>
<feature type="compositionally biased region" description="Pro residues" evidence="7">
    <location>
        <begin position="109"/>
        <end position="122"/>
    </location>
</feature>
<gene>
    <name evidence="9" type="ORF">Din_032563</name>
</gene>
<evidence type="ECO:0000259" key="8">
    <source>
        <dbReference type="Pfam" id="PF21634"/>
    </source>
</evidence>
<dbReference type="AlphaFoldDB" id="A0A5B7B2P6"/>
<evidence type="ECO:0000313" key="9">
    <source>
        <dbReference type="EMBL" id="MPA63122.1"/>
    </source>
</evidence>
<reference evidence="9" key="1">
    <citation type="submission" date="2019-08" db="EMBL/GenBank/DDBJ databases">
        <title>Reference gene set and small RNA set construction with multiple tissues from Davidia involucrata Baill.</title>
        <authorList>
            <person name="Yang H."/>
            <person name="Zhou C."/>
            <person name="Li G."/>
            <person name="Wang J."/>
            <person name="Gao P."/>
            <person name="Wang M."/>
            <person name="Wang R."/>
            <person name="Zhao Y."/>
        </authorList>
    </citation>
    <scope>NUCLEOTIDE SEQUENCE</scope>
    <source>
        <tissue evidence="9">Mixed with DoveR01_LX</tissue>
    </source>
</reference>
<feature type="compositionally biased region" description="Polar residues" evidence="7">
    <location>
        <begin position="132"/>
        <end position="144"/>
    </location>
</feature>
<feature type="region of interest" description="Disordered" evidence="7">
    <location>
        <begin position="47"/>
        <end position="89"/>
    </location>
</feature>
<dbReference type="EC" id="3.6.4.13" evidence="9"/>
<keyword evidence="3" id="KW-0547">Nucleotide-binding</keyword>
<evidence type="ECO:0000256" key="4">
    <source>
        <dbReference type="ARBA" id="ARBA00022801"/>
    </source>
</evidence>
<name>A0A5B7B2P6_DAVIN</name>
<keyword evidence="2" id="KW-0963">Cytoplasm</keyword>
<feature type="compositionally biased region" description="Low complexity" evidence="7">
    <location>
        <begin position="145"/>
        <end position="171"/>
    </location>
</feature>
<protein>
    <submittedName>
        <fullName evidence="9">Putative RNA helicase SDE3</fullName>
        <ecNumber evidence="9">3.6.4.13</ecNumber>
    </submittedName>
</protein>